<feature type="transmembrane region" description="Helical" evidence="1">
    <location>
        <begin position="83"/>
        <end position="107"/>
    </location>
</feature>
<dbReference type="RefSeq" id="WP_135496197.1">
    <property type="nucleotide sequence ID" value="NZ_SRLD01000003.1"/>
</dbReference>
<gene>
    <name evidence="2" type="ORF">E5J99_02815</name>
</gene>
<dbReference type="OrthoDB" id="1525231at2"/>
<evidence type="ECO:0000256" key="1">
    <source>
        <dbReference type="SAM" id="Phobius"/>
    </source>
</evidence>
<reference evidence="2 3" key="1">
    <citation type="submission" date="2019-04" db="EMBL/GenBank/DDBJ databases">
        <authorList>
            <person name="Feng G."/>
            <person name="Zhang J."/>
            <person name="Zhu H."/>
        </authorList>
    </citation>
    <scope>NUCLEOTIDE SEQUENCE [LARGE SCALE GENOMIC DNA]</scope>
    <source>
        <strain evidence="2 3">JCM 17223</strain>
    </source>
</reference>
<evidence type="ECO:0000313" key="3">
    <source>
        <dbReference type="Proteomes" id="UP000297739"/>
    </source>
</evidence>
<keyword evidence="1" id="KW-0812">Transmembrane</keyword>
<dbReference type="AlphaFoldDB" id="A0A4Z0PQT2"/>
<proteinExistence type="predicted"/>
<feature type="transmembrane region" description="Helical" evidence="1">
    <location>
        <begin position="39"/>
        <end position="62"/>
    </location>
</feature>
<name>A0A4Z0PQT2_9BACT</name>
<sequence>MRLFLLLFVLSAIAQFFLPWWSITPVCLAAAFVARPHGGWAFLAGFAGVGLGWLILAAWWNVENDGLLAHRVAQLLPLGGNSWALVVLTAVLGGLVGGLAALAGAWLRQAVTPAEAVVDTDTTTEKVLLR</sequence>
<evidence type="ECO:0000313" key="2">
    <source>
        <dbReference type="EMBL" id="TGE19709.1"/>
    </source>
</evidence>
<organism evidence="2 3">
    <name type="scientific">Hymenobacter elongatus</name>
    <dbReference type="NCBI Taxonomy" id="877208"/>
    <lineage>
        <taxon>Bacteria</taxon>
        <taxon>Pseudomonadati</taxon>
        <taxon>Bacteroidota</taxon>
        <taxon>Cytophagia</taxon>
        <taxon>Cytophagales</taxon>
        <taxon>Hymenobacteraceae</taxon>
        <taxon>Hymenobacter</taxon>
    </lineage>
</organism>
<protein>
    <submittedName>
        <fullName evidence="2">Uncharacterized protein</fullName>
    </submittedName>
</protein>
<dbReference type="Proteomes" id="UP000297739">
    <property type="component" value="Unassembled WGS sequence"/>
</dbReference>
<keyword evidence="1" id="KW-0472">Membrane</keyword>
<keyword evidence="1" id="KW-1133">Transmembrane helix</keyword>
<accession>A0A4Z0PQT2</accession>
<dbReference type="EMBL" id="SRLD01000003">
    <property type="protein sequence ID" value="TGE19709.1"/>
    <property type="molecule type" value="Genomic_DNA"/>
</dbReference>
<keyword evidence="3" id="KW-1185">Reference proteome</keyword>
<comment type="caution">
    <text evidence="2">The sequence shown here is derived from an EMBL/GenBank/DDBJ whole genome shotgun (WGS) entry which is preliminary data.</text>
</comment>